<evidence type="ECO:0000313" key="14">
    <source>
        <dbReference type="EMBL" id="PWF25803.1"/>
    </source>
</evidence>
<evidence type="ECO:0000259" key="13">
    <source>
        <dbReference type="Pfam" id="PF22629"/>
    </source>
</evidence>
<dbReference type="InterPro" id="IPR050857">
    <property type="entry name" value="D-2-hydroxyacid_DH"/>
</dbReference>
<dbReference type="CDD" id="cd12176">
    <property type="entry name" value="PGDH_3"/>
    <property type="match status" value="1"/>
</dbReference>
<evidence type="ECO:0000313" key="15">
    <source>
        <dbReference type="Proteomes" id="UP000245283"/>
    </source>
</evidence>
<evidence type="ECO:0000256" key="6">
    <source>
        <dbReference type="ARBA" id="ARBA00023027"/>
    </source>
</evidence>
<dbReference type="GO" id="GO:0051287">
    <property type="term" value="F:NAD binding"/>
    <property type="evidence" value="ECO:0007669"/>
    <property type="project" value="InterPro"/>
</dbReference>
<reference evidence="15" key="1">
    <citation type="submission" date="2018-05" db="EMBL/GenBank/DDBJ databases">
        <authorList>
            <person name="Li Y."/>
        </authorList>
    </citation>
    <scope>NUCLEOTIDE SEQUENCE [LARGE SCALE GENOMIC DNA]</scope>
    <source>
        <strain evidence="15">sk1b4</strain>
    </source>
</reference>
<feature type="domain" description="Acetolactate synthase small subunit-like ACT" evidence="13">
    <location>
        <begin position="335"/>
        <end position="378"/>
    </location>
</feature>
<keyword evidence="4" id="KW-0028">Amino-acid biosynthesis</keyword>
<evidence type="ECO:0000256" key="8">
    <source>
        <dbReference type="ARBA" id="ARBA00030455"/>
    </source>
</evidence>
<dbReference type="InterPro" id="IPR054480">
    <property type="entry name" value="AHAS_small-like_ACT"/>
</dbReference>
<feature type="domain" description="D-isomer specific 2-hydroxyacid dehydrogenase catalytic" evidence="11">
    <location>
        <begin position="5"/>
        <end position="316"/>
    </location>
</feature>
<comment type="caution">
    <text evidence="14">The sequence shown here is derived from an EMBL/GenBank/DDBJ whole genome shotgun (WGS) entry which is preliminary data.</text>
</comment>
<dbReference type="EC" id="1.1.1.399" evidence="3"/>
<dbReference type="Pfam" id="PF22629">
    <property type="entry name" value="ACT_AHAS_ss"/>
    <property type="match status" value="1"/>
</dbReference>
<dbReference type="Proteomes" id="UP000245283">
    <property type="component" value="Unassembled WGS sequence"/>
</dbReference>
<comment type="similarity">
    <text evidence="2 10">Belongs to the D-isomer specific 2-hydroxyacid dehydrogenase family.</text>
</comment>
<proteinExistence type="inferred from homology"/>
<dbReference type="InterPro" id="IPR029752">
    <property type="entry name" value="D-isomer_DH_CS1"/>
</dbReference>
<evidence type="ECO:0000259" key="11">
    <source>
        <dbReference type="Pfam" id="PF00389"/>
    </source>
</evidence>
<dbReference type="OrthoDB" id="9793626at2"/>
<keyword evidence="5 10" id="KW-0560">Oxidoreductase</keyword>
<accession>A0A2V1K6C5</accession>
<feature type="domain" description="D-isomer specific 2-hydroxyacid dehydrogenase NAD-binding" evidence="12">
    <location>
        <begin position="110"/>
        <end position="284"/>
    </location>
</feature>
<dbReference type="InterPro" id="IPR029753">
    <property type="entry name" value="D-isomer_DH_CS"/>
</dbReference>
<organism evidence="14 15">
    <name type="scientific">Ancrocorticia populi</name>
    <dbReference type="NCBI Taxonomy" id="2175228"/>
    <lineage>
        <taxon>Bacteria</taxon>
        <taxon>Bacillati</taxon>
        <taxon>Actinomycetota</taxon>
        <taxon>Actinomycetes</taxon>
        <taxon>Actinomycetales</taxon>
        <taxon>Actinomycetaceae</taxon>
        <taxon>Ancrocorticia</taxon>
    </lineage>
</organism>
<dbReference type="PROSITE" id="PS00065">
    <property type="entry name" value="D_2_HYDROXYACID_DH_1"/>
    <property type="match status" value="1"/>
</dbReference>
<evidence type="ECO:0000256" key="2">
    <source>
        <dbReference type="ARBA" id="ARBA00005854"/>
    </source>
</evidence>
<dbReference type="NCBIfam" id="NF008759">
    <property type="entry name" value="PRK11790.1"/>
    <property type="match status" value="1"/>
</dbReference>
<dbReference type="SUPFAM" id="SSF52283">
    <property type="entry name" value="Formate/glycerate dehydrogenase catalytic domain-like"/>
    <property type="match status" value="1"/>
</dbReference>
<dbReference type="GO" id="GO:0047545">
    <property type="term" value="F:(S)-2-hydroxyglutarate dehydrogenase activity"/>
    <property type="evidence" value="ECO:0007669"/>
    <property type="project" value="UniProtKB-ARBA"/>
</dbReference>
<protein>
    <recommendedName>
        <fullName evidence="8">2-oxoglutarate reductase</fullName>
        <ecNumber evidence="3">1.1.1.399</ecNumber>
    </recommendedName>
    <alternativeName>
        <fullName evidence="8">2-oxoglutarate reductase</fullName>
    </alternativeName>
</protein>
<sequence length="403" mass="43727">MARILLLENPHVSADDLFARADHEIVRIDHALQGQELIKALDGVQMLGIRSKTAVTREVIEACPELVAIGAYCIGTNQVDLEAANEYGIAVFNAPYANTRSVVELALCEAIALTRHLPEKNAVLHDRVWEKSAAGAHEVRGKTLGIVGYGSIGSQLSVLAEAMGMRVLFFDIAERLAIGNARRLRSLDELLASSDIVSLHVDGRPTNRNFFGRDQMDKMKPGAILINLSRGSIVDINALSDKLADGSISGAGIDVYPDEPDANGDPFDSPLIRFPNVLLTPHIGGSTVEAQESIGYFVTGKLMDYWRKGATELSVNLPHIASSPSVDSLYRVAWIHHNTPGALARVNQVFATAGANINRQILATAGEIGYMVTDLSGELPAHTVQHLSDSEQNIRLRVLKREY</sequence>
<evidence type="ECO:0000259" key="12">
    <source>
        <dbReference type="Pfam" id="PF02826"/>
    </source>
</evidence>
<dbReference type="InterPro" id="IPR045865">
    <property type="entry name" value="ACT-like_dom_sf"/>
</dbReference>
<comment type="function">
    <text evidence="1">Catalyzes the reversible oxidation of 3-phospho-D-glycerate to 3-phosphonooxypyruvate, the first step of the phosphorylated L-serine biosynthesis pathway. Also catalyzes the reversible oxidation of 2-hydroxyglutarate to 2-oxoglutarate.</text>
</comment>
<evidence type="ECO:0000256" key="5">
    <source>
        <dbReference type="ARBA" id="ARBA00023002"/>
    </source>
</evidence>
<dbReference type="Gene3D" id="3.30.70.260">
    <property type="match status" value="1"/>
</dbReference>
<dbReference type="SUPFAM" id="SSF55021">
    <property type="entry name" value="ACT-like"/>
    <property type="match status" value="1"/>
</dbReference>
<dbReference type="Gene3D" id="3.40.50.720">
    <property type="entry name" value="NAD(P)-binding Rossmann-like Domain"/>
    <property type="match status" value="2"/>
</dbReference>
<evidence type="ECO:0000256" key="1">
    <source>
        <dbReference type="ARBA" id="ARBA00003800"/>
    </source>
</evidence>
<comment type="catalytic activity">
    <reaction evidence="9">
        <text>(R)-2-hydroxyglutarate + NAD(+) = 2-oxoglutarate + NADH + H(+)</text>
        <dbReference type="Rhea" id="RHEA:49612"/>
        <dbReference type="ChEBI" id="CHEBI:15378"/>
        <dbReference type="ChEBI" id="CHEBI:15801"/>
        <dbReference type="ChEBI" id="CHEBI:16810"/>
        <dbReference type="ChEBI" id="CHEBI:57540"/>
        <dbReference type="ChEBI" id="CHEBI:57945"/>
        <dbReference type="EC" id="1.1.1.399"/>
    </reaction>
</comment>
<dbReference type="EMBL" id="QETB01000005">
    <property type="protein sequence ID" value="PWF25803.1"/>
    <property type="molecule type" value="Genomic_DNA"/>
</dbReference>
<gene>
    <name evidence="14" type="ORF">DD236_10230</name>
</gene>
<dbReference type="InterPro" id="IPR006139">
    <property type="entry name" value="D-isomer_2_OHA_DH_cat_dom"/>
</dbReference>
<dbReference type="PANTHER" id="PTHR42789">
    <property type="entry name" value="D-ISOMER SPECIFIC 2-HYDROXYACID DEHYDROGENASE FAMILY PROTEIN (AFU_ORTHOLOGUE AFUA_6G10090)"/>
    <property type="match status" value="1"/>
</dbReference>
<evidence type="ECO:0000256" key="10">
    <source>
        <dbReference type="RuleBase" id="RU003719"/>
    </source>
</evidence>
<dbReference type="InterPro" id="IPR036291">
    <property type="entry name" value="NAD(P)-bd_dom_sf"/>
</dbReference>
<dbReference type="RefSeq" id="WP_109094292.1">
    <property type="nucleotide sequence ID" value="NZ_CAMELQ010000003.1"/>
</dbReference>
<dbReference type="InterPro" id="IPR006140">
    <property type="entry name" value="D-isomer_DH_NAD-bd"/>
</dbReference>
<dbReference type="FunFam" id="3.40.50.720:FF:000041">
    <property type="entry name" value="D-3-phosphoglycerate dehydrogenase"/>
    <property type="match status" value="1"/>
</dbReference>
<evidence type="ECO:0000256" key="4">
    <source>
        <dbReference type="ARBA" id="ARBA00022605"/>
    </source>
</evidence>
<dbReference type="SUPFAM" id="SSF51735">
    <property type="entry name" value="NAD(P)-binding Rossmann-fold domains"/>
    <property type="match status" value="1"/>
</dbReference>
<evidence type="ECO:0000256" key="9">
    <source>
        <dbReference type="ARBA" id="ARBA00048126"/>
    </source>
</evidence>
<keyword evidence="6" id="KW-0520">NAD</keyword>
<keyword evidence="15" id="KW-1185">Reference proteome</keyword>
<dbReference type="PROSITE" id="PS00671">
    <property type="entry name" value="D_2_HYDROXYACID_DH_3"/>
    <property type="match status" value="1"/>
</dbReference>
<evidence type="ECO:0000256" key="7">
    <source>
        <dbReference type="ARBA" id="ARBA00029440"/>
    </source>
</evidence>
<dbReference type="AlphaFoldDB" id="A0A2V1K6C5"/>
<dbReference type="Pfam" id="PF00389">
    <property type="entry name" value="2-Hacid_dh"/>
    <property type="match status" value="1"/>
</dbReference>
<dbReference type="Pfam" id="PF02826">
    <property type="entry name" value="2-Hacid_dh_C"/>
    <property type="match status" value="1"/>
</dbReference>
<dbReference type="PANTHER" id="PTHR42789:SF1">
    <property type="entry name" value="D-ISOMER SPECIFIC 2-HYDROXYACID DEHYDROGENASE FAMILY PROTEIN (AFU_ORTHOLOGUE AFUA_6G10090)"/>
    <property type="match status" value="1"/>
</dbReference>
<dbReference type="GO" id="GO:0006564">
    <property type="term" value="P:L-serine biosynthetic process"/>
    <property type="evidence" value="ECO:0007669"/>
    <property type="project" value="UniProtKB-ARBA"/>
</dbReference>
<comment type="pathway">
    <text evidence="7">Amino-acid biosynthesis.</text>
</comment>
<dbReference type="GO" id="GO:0004617">
    <property type="term" value="F:phosphoglycerate dehydrogenase activity"/>
    <property type="evidence" value="ECO:0007669"/>
    <property type="project" value="UniProtKB-ARBA"/>
</dbReference>
<evidence type="ECO:0000256" key="3">
    <source>
        <dbReference type="ARBA" id="ARBA00013001"/>
    </source>
</evidence>
<name>A0A2V1K6C5_9ACTO</name>